<gene>
    <name evidence="1" type="ORF">C9994_05145</name>
</gene>
<evidence type="ECO:0000313" key="1">
    <source>
        <dbReference type="EMBL" id="PTB96911.1"/>
    </source>
</evidence>
<accession>A0A2T4DSU3</accession>
<dbReference type="EMBL" id="PYVU01000031">
    <property type="protein sequence ID" value="PTB96911.1"/>
    <property type="molecule type" value="Genomic_DNA"/>
</dbReference>
<comment type="caution">
    <text evidence="1">The sequence shown here is derived from an EMBL/GenBank/DDBJ whole genome shotgun (WGS) entry which is preliminary data.</text>
</comment>
<dbReference type="SUPFAM" id="SSF48371">
    <property type="entry name" value="ARM repeat"/>
    <property type="match status" value="1"/>
</dbReference>
<protein>
    <recommendedName>
        <fullName evidence="3">HEAT repeat domain-containing protein</fullName>
    </recommendedName>
</protein>
<evidence type="ECO:0008006" key="3">
    <source>
        <dbReference type="Google" id="ProtNLM"/>
    </source>
</evidence>
<proteinExistence type="predicted"/>
<sequence>MKNQDQHIDNLSKSANWIDYLKENSGLPGKRANLELLMIVVNLGDEEFFKSCLTYNEKIAPTNTKGEFVAMCGVTGLGKLITRGKQEYFFLLKEYASDSRWRVREGVAFALQIIGENDFGMLIPGIQKWITGNNYEKRAVVVGLCEPKLLKDRSNAHNVIEILNQIMESIHLISDRKSESFRVLKKGLGYGLSVAIVAYPEMGKIIFEKLMLKSDKDIQWIVRENLKKKRLEKMDMDWTNRMKNACT</sequence>
<dbReference type="Proteomes" id="UP000240608">
    <property type="component" value="Unassembled WGS sequence"/>
</dbReference>
<evidence type="ECO:0000313" key="2">
    <source>
        <dbReference type="Proteomes" id="UP000240608"/>
    </source>
</evidence>
<organism evidence="1 2">
    <name type="scientific">Marivirga lumbricoides</name>
    <dbReference type="NCBI Taxonomy" id="1046115"/>
    <lineage>
        <taxon>Bacteria</taxon>
        <taxon>Pseudomonadati</taxon>
        <taxon>Bacteroidota</taxon>
        <taxon>Cytophagia</taxon>
        <taxon>Cytophagales</taxon>
        <taxon>Marivirgaceae</taxon>
        <taxon>Marivirga</taxon>
    </lineage>
</organism>
<dbReference type="AlphaFoldDB" id="A0A2T4DSU3"/>
<name>A0A2T4DSU3_9BACT</name>
<reference evidence="1 2" key="1">
    <citation type="submission" date="2018-03" db="EMBL/GenBank/DDBJ databases">
        <title>Cross-interface Injection: A General Nanoliter Liquid Handling Method Applied to Single Cells Genome Amplification Automated Nanoliter Liquid Handling Applied to Single Cell Multiple Displacement Amplification.</title>
        <authorList>
            <person name="Yun J."/>
            <person name="Xu P."/>
            <person name="Xu J."/>
            <person name="Dai X."/>
            <person name="Wang Y."/>
            <person name="Zheng X."/>
            <person name="Cao C."/>
            <person name="Yi Q."/>
            <person name="Zhu Y."/>
            <person name="Wang L."/>
            <person name="Dong Z."/>
            <person name="Huang Y."/>
            <person name="Huang L."/>
            <person name="Du W."/>
        </authorList>
    </citation>
    <scope>NUCLEOTIDE SEQUENCE [LARGE SCALE GENOMIC DNA]</scope>
    <source>
        <strain evidence="1 2">Z-D1-2</strain>
    </source>
</reference>
<dbReference type="InterPro" id="IPR016024">
    <property type="entry name" value="ARM-type_fold"/>
</dbReference>